<evidence type="ECO:0000313" key="4">
    <source>
        <dbReference type="EMBL" id="GAX11806.1"/>
    </source>
</evidence>
<protein>
    <submittedName>
        <fullName evidence="4">Inositol polyphosphate-4-phosphatase</fullName>
        <ecNumber evidence="4">3.1.3.66</ecNumber>
    </submittedName>
</protein>
<dbReference type="GO" id="GO:0005737">
    <property type="term" value="C:cytoplasm"/>
    <property type="evidence" value="ECO:0007669"/>
    <property type="project" value="TreeGrafter"/>
</dbReference>
<dbReference type="EMBL" id="BDSP01000044">
    <property type="protein sequence ID" value="GAX11806.1"/>
    <property type="molecule type" value="Genomic_DNA"/>
</dbReference>
<evidence type="ECO:0000256" key="1">
    <source>
        <dbReference type="ARBA" id="ARBA00022801"/>
    </source>
</evidence>
<keyword evidence="2" id="KW-0443">Lipid metabolism</keyword>
<gene>
    <name evidence="4" type="ORF">FisN_7Lh191</name>
</gene>
<dbReference type="GO" id="GO:0016316">
    <property type="term" value="F:phosphatidylinositol-3,4-bisphosphate 4-phosphatase activity"/>
    <property type="evidence" value="ECO:0007669"/>
    <property type="project" value="UniProtKB-EC"/>
</dbReference>
<evidence type="ECO:0000256" key="3">
    <source>
        <dbReference type="SAM" id="MobiDB-lite"/>
    </source>
</evidence>
<evidence type="ECO:0000313" key="5">
    <source>
        <dbReference type="Proteomes" id="UP000198406"/>
    </source>
</evidence>
<comment type="caution">
    <text evidence="4">The sequence shown here is derived from an EMBL/GenBank/DDBJ whole genome shotgun (WGS) entry which is preliminary data.</text>
</comment>
<feature type="region of interest" description="Disordered" evidence="3">
    <location>
        <begin position="68"/>
        <end position="91"/>
    </location>
</feature>
<name>A0A1Z5JCX8_FISSO</name>
<sequence>MMSAVPSTVSLASSVDSAPGNKAYSPMSTLEKQYNTNRVLLFVRTNNNCWLPGGVEYILSQTSKISESTTVPMAPPPAPSPGSADGSENPFEFLSQESAPQMDTPTSDSRKGFKGFLKKVAKSTTEKLERGMTNLAIRADKGRNPDMVTAGLYDANDQVISMTESIPYPITATAEGMHFVIPLVVPAGLSQAVIKLWIRSGASWLEKTKAAKNYLLGSCPVTIKPSTYIAGAPLHSSWVVDGQVSVLMLPDLKFPHLCGNGWSLVDPLPSSYRFNLTLDQSYAFAVPSQPASSFLVGTERATESTVVLPVACAVAQLCHKACQVSWHHGQSVTTYISQSRHDVLPPNAPYARCDIRIGDHRCNPLSMTNPPVLTVSWQRPDSIFEVELGNPMYMPATGNEPSITFYPKPCKERVLPGLLQAHGGTFPANGFFLGNLHFQLVWTIHPHQPRIIWDATVSLDTLLADPNVGNGILKECTLVDAVGQPMGSFQTTITLQMQGMNKTPFPLTPATGGLVALMGLPRLLEFTIPSLDYNDEVLEASTPSTPDRERRKQQIATMGTFVTKAYMESHMENARAPDVNMWAERAQKYKQALTRQPETERLPPHEDKSPRPFRPSSSRSEVSLAGIPFNVHTSSMSLSVFDADKIVSQPSGTDPSISGAFFNTSCGAPSDHAKGFGSIFPNVKENSKEAAAARTAGVLGPSPVGPVSGGLRRLEAKRQEIAILVTNLQTALTMGIANYFVERRQVATTTPVTHVPARHPELAEMRSRLCEAVQAFHHITWTCASRRAACFSQALGTALSCYLSNVSDPSRMQSAWPDLWAKHGFLVSFEGLLSAAGKELGMIEDASVGIAMLGMVKVMLVSDNGSLSPIAESVSVIDSPYLKWLAILPSGTHPETEFIVQVGIVQSYFEQRIPAALKGGTAVRLFPLLFEVGVDIRQWGAHAGSNMKSSLEEKWKNRNISVNSETGDVSLQPPPEQPKGGLIEDEDDDEGVTDDDVLVQLNSEAFQKLNAYAYLISPAINPIPPATQHVHPMLETLYQHIMSSAGRINHDIVDEAATLAQQLGGGGIVFCKSGKDRTAMHMTYKQAQFGTRFRQLSKVNGNGGGVVDTTLDDARMMRIHGTRLPICEKNVGQAKYAFNSLQVQFMPDRLKPPMSTLAGFLKGGKVFSGGGIES</sequence>
<reference evidence="4 5" key="1">
    <citation type="journal article" date="2015" name="Plant Cell">
        <title>Oil accumulation by the oleaginous diatom Fistulifera solaris as revealed by the genome and transcriptome.</title>
        <authorList>
            <person name="Tanaka T."/>
            <person name="Maeda Y."/>
            <person name="Veluchamy A."/>
            <person name="Tanaka M."/>
            <person name="Abida H."/>
            <person name="Marechal E."/>
            <person name="Bowler C."/>
            <person name="Muto M."/>
            <person name="Sunaga Y."/>
            <person name="Tanaka M."/>
            <person name="Yoshino T."/>
            <person name="Taniguchi T."/>
            <person name="Fukuda Y."/>
            <person name="Nemoto M."/>
            <person name="Matsumoto M."/>
            <person name="Wong P.S."/>
            <person name="Aburatani S."/>
            <person name="Fujibuchi W."/>
        </authorList>
    </citation>
    <scope>NUCLEOTIDE SEQUENCE [LARGE SCALE GENOMIC DNA]</scope>
    <source>
        <strain evidence="4 5">JPCC DA0580</strain>
    </source>
</reference>
<dbReference type="PANTHER" id="PTHR12187:SF11">
    <property type="entry name" value="PHOSPHATIDYLINOSITOL-3,4-BISPHOSPHATE 4-PHOSPHATASE"/>
    <property type="match status" value="1"/>
</dbReference>
<keyword evidence="1 4" id="KW-0378">Hydrolase</keyword>
<dbReference type="Proteomes" id="UP000198406">
    <property type="component" value="Unassembled WGS sequence"/>
</dbReference>
<dbReference type="AlphaFoldDB" id="A0A1Z5JCX8"/>
<keyword evidence="5" id="KW-1185">Reference proteome</keyword>
<dbReference type="PANTHER" id="PTHR12187">
    <property type="entry name" value="AGAP000124-PA"/>
    <property type="match status" value="1"/>
</dbReference>
<organism evidence="4 5">
    <name type="scientific">Fistulifera solaris</name>
    <name type="common">Oleaginous diatom</name>
    <dbReference type="NCBI Taxonomy" id="1519565"/>
    <lineage>
        <taxon>Eukaryota</taxon>
        <taxon>Sar</taxon>
        <taxon>Stramenopiles</taxon>
        <taxon>Ochrophyta</taxon>
        <taxon>Bacillariophyta</taxon>
        <taxon>Bacillariophyceae</taxon>
        <taxon>Bacillariophycidae</taxon>
        <taxon>Naviculales</taxon>
        <taxon>Naviculaceae</taxon>
        <taxon>Fistulifera</taxon>
    </lineage>
</organism>
<feature type="region of interest" description="Disordered" evidence="3">
    <location>
        <begin position="592"/>
        <end position="620"/>
    </location>
</feature>
<feature type="compositionally biased region" description="Basic and acidic residues" evidence="3">
    <location>
        <begin position="597"/>
        <end position="610"/>
    </location>
</feature>
<feature type="region of interest" description="Disordered" evidence="3">
    <location>
        <begin position="964"/>
        <end position="989"/>
    </location>
</feature>
<proteinExistence type="predicted"/>
<dbReference type="InParanoid" id="A0A1Z5JCX8"/>
<feature type="region of interest" description="Disordered" evidence="3">
    <location>
        <begin position="1"/>
        <end position="20"/>
    </location>
</feature>
<dbReference type="InterPro" id="IPR039034">
    <property type="entry name" value="INPP4"/>
</dbReference>
<feature type="compositionally biased region" description="Polar residues" evidence="3">
    <location>
        <begin position="1"/>
        <end position="16"/>
    </location>
</feature>
<evidence type="ECO:0000256" key="2">
    <source>
        <dbReference type="ARBA" id="ARBA00023098"/>
    </source>
</evidence>
<dbReference type="OrthoDB" id="159395at2759"/>
<dbReference type="EC" id="3.1.3.66" evidence="4"/>
<accession>A0A1Z5JCX8</accession>